<comment type="caution">
    <text evidence="1">The sequence shown here is derived from an EMBL/GenBank/DDBJ whole genome shotgun (WGS) entry which is preliminary data.</text>
</comment>
<dbReference type="EMBL" id="QKXQ01000329">
    <property type="protein sequence ID" value="REH94883.1"/>
    <property type="molecule type" value="Genomic_DNA"/>
</dbReference>
<sequence>LQLYKNCNHNRYYPETLILYLKILLDQNRFNDMLDIIDNLKNYDTTCCDIDYFEIIIYIINIEMNIKKCKNKVFEVIQNKGRSYINSSHEHIKFLLGKLLIMENNHKEAKTIKDSLSNKEVKNYLDKEIKLNSRCDNV</sequence>
<protein>
    <submittedName>
        <fullName evidence="1">Uncharacterized protein</fullName>
    </submittedName>
</protein>
<name>A0A3E0IPC2_9STAP</name>
<feature type="non-terminal residue" evidence="1">
    <location>
        <position position="1"/>
    </location>
</feature>
<accession>A0A3E0IPC2</accession>
<dbReference type="Proteomes" id="UP000256562">
    <property type="component" value="Unassembled WGS sequence"/>
</dbReference>
<evidence type="ECO:0000313" key="2">
    <source>
        <dbReference type="Proteomes" id="UP000256562"/>
    </source>
</evidence>
<organism evidence="1 2">
    <name type="scientific">Staphylococcus felis</name>
    <dbReference type="NCBI Taxonomy" id="46127"/>
    <lineage>
        <taxon>Bacteria</taxon>
        <taxon>Bacillati</taxon>
        <taxon>Bacillota</taxon>
        <taxon>Bacilli</taxon>
        <taxon>Bacillales</taxon>
        <taxon>Staphylococcaceae</taxon>
        <taxon>Staphylococcus</taxon>
    </lineage>
</organism>
<proteinExistence type="predicted"/>
<dbReference type="AlphaFoldDB" id="A0A3E0IPC2"/>
<evidence type="ECO:0000313" key="1">
    <source>
        <dbReference type="EMBL" id="REH94883.1"/>
    </source>
</evidence>
<gene>
    <name evidence="1" type="ORF">DOS83_07025</name>
</gene>
<reference evidence="1 2" key="1">
    <citation type="journal article" date="2018" name="Vet. Microbiol.">
        <title>Characterisation of Staphylococcus felis isolated from cats using whole genome sequencing.</title>
        <authorList>
            <person name="Worthing K."/>
            <person name="Pang S."/>
            <person name="Trott D.J."/>
            <person name="Abraham S."/>
            <person name="Coombs G.W."/>
            <person name="Jordan D."/>
            <person name="McIntyre L."/>
            <person name="Davies M.R."/>
            <person name="Norris J."/>
        </authorList>
    </citation>
    <scope>NUCLEOTIDE SEQUENCE [LARGE SCALE GENOMIC DNA]</scope>
    <source>
        <strain evidence="1 2">F9</strain>
    </source>
</reference>
<dbReference type="RefSeq" id="WP_181897771.1">
    <property type="nucleotide sequence ID" value="NZ_QKXQ01000329.1"/>
</dbReference>